<feature type="region of interest" description="Disordered" evidence="15">
    <location>
        <begin position="387"/>
        <end position="409"/>
    </location>
</feature>
<dbReference type="GO" id="GO:0003723">
    <property type="term" value="F:RNA binding"/>
    <property type="evidence" value="ECO:0007669"/>
    <property type="project" value="TreeGrafter"/>
</dbReference>
<keyword evidence="5" id="KW-0547">Nucleotide-binding</keyword>
<evidence type="ECO:0000313" key="18">
    <source>
        <dbReference type="Proteomes" id="UP000700334"/>
    </source>
</evidence>
<dbReference type="Gene3D" id="1.20.120.1080">
    <property type="match status" value="1"/>
</dbReference>
<keyword evidence="11" id="KW-0539">Nucleus</keyword>
<evidence type="ECO:0000256" key="9">
    <source>
        <dbReference type="ARBA" id="ARBA00022990"/>
    </source>
</evidence>
<comment type="similarity">
    <text evidence="3">Belongs to the DEAD box helicase family. DEAH subfamily.</text>
</comment>
<dbReference type="Proteomes" id="UP000700334">
    <property type="component" value="Unassembled WGS sequence"/>
</dbReference>
<dbReference type="InterPro" id="IPR027417">
    <property type="entry name" value="P-loop_NTPase"/>
</dbReference>
<dbReference type="AlphaFoldDB" id="A0A8J6AES1"/>
<dbReference type="PANTHER" id="PTHR18934">
    <property type="entry name" value="ATP-DEPENDENT RNA HELICASE"/>
    <property type="match status" value="1"/>
</dbReference>
<feature type="compositionally biased region" description="Basic residues" evidence="15">
    <location>
        <begin position="174"/>
        <end position="183"/>
    </location>
</feature>
<dbReference type="Pfam" id="PF21010">
    <property type="entry name" value="HA2_C"/>
    <property type="match status" value="1"/>
</dbReference>
<keyword evidence="6" id="KW-0378">Hydrolase</keyword>
<keyword evidence="9" id="KW-0007">Acetylation</keyword>
<protein>
    <recommendedName>
        <fullName evidence="13">Putative pre-mRNA-splicing factor ATP-dependent RNA helicase DHX32</fullName>
        <ecNumber evidence="4">3.6.4.13</ecNumber>
    </recommendedName>
    <alternativeName>
        <fullName evidence="14">DEAH box protein 32</fullName>
    </alternativeName>
</protein>
<evidence type="ECO:0000256" key="8">
    <source>
        <dbReference type="ARBA" id="ARBA00022840"/>
    </source>
</evidence>
<feature type="region of interest" description="Disordered" evidence="15">
    <location>
        <begin position="321"/>
        <end position="353"/>
    </location>
</feature>
<evidence type="ECO:0000313" key="17">
    <source>
        <dbReference type="EMBL" id="KAG8517482.1"/>
    </source>
</evidence>
<dbReference type="Gene3D" id="3.40.50.300">
    <property type="entry name" value="P-loop containing nucleotide triphosphate hydrolases"/>
    <property type="match status" value="2"/>
</dbReference>
<dbReference type="Pfam" id="PF04408">
    <property type="entry name" value="WHD_HA2"/>
    <property type="match status" value="1"/>
</dbReference>
<feature type="region of interest" description="Disordered" evidence="15">
    <location>
        <begin position="171"/>
        <end position="194"/>
    </location>
</feature>
<proteinExistence type="inferred from homology"/>
<sequence length="1125" mass="123593">MGPVLSVVWGISVCGPALGRGTQEGGLQSRQRGPAPWVQLDRDWSSRRLRGEARVGQSAGHGLCTRGPGPLAAAVWEGCSEARPYPGCMSEDPEKPACADGPAAQSFAVTTKPLTQKLPEPGAVSSPKSSAEPASLSSACFLSSPLKGRRLRDVAAWDCLLALRRWRPTGCGREHRRRQRRAKASPGGPSEAAVFGGAERAGRRVGLLRLTESHQAAGAPLGTSSVSCFGAARRAPPGAQTRLASQRRGRRLRPAGTPGSRGARWPLTLQLEQLRCVSRPDAAQWAGLSQETRWRGVVRSFLCCGDTLWGRAGVGQWTLSHRRRRCQGSPRGRGRSGETSNLRSLETGPPEACARDSDAVRVTERTHWQGRVPCVRSLPDKMEEAVLERSNASPEKRYFPESLDSSDGEEDGALACEDLELNPFDGLPYSSRYYKLLKEREELPIWKEKYSFMESLLQNQVVIISGDAKCGKSSQVPQWCAEYCLSVHYQHGGVVCTQVHKQTAVQLALRVADEMDVNIGHEVGYVIPFENCCTSETILRYCTADMLQREMMSNPFLGGYGVVVLDDVQERRMATDVLLGLLKAVLLARPELRLVVSSAPRLLGRLRAHCGGAPVVEVRRAHAVEVVHLGGAQEPLECVPRLVLEIQRSGEPGDIVIFLACEQDIEKAYEAVCQEGAHMHPEAGGLAVIPLYPREKNALLRPQDDAEERWQGAPRRVVLTASSGETLICNKSVRFVIDVGVERREVYNPRIRANSLLLQPISQSQAETRKQILGSSASGKLFCLYSEEFASKDMQPLKPAEVQEANLTSMVLFLKRVDIAGLGHCDFITRPAPESLMQALEDLDYLAALDDDGNLSELGVVMSEFPLDPQLSKSILASCEFDCVDEMLTIAAMVTAPSCFVRLPPGAEEAALTCWKTFLHPDGDHFTLINIYKAYQDTALRSSSEHCVEKWCHDCFLSCAALRTADAIRAELLEIIRRIELPYAEPAFGSEENTLNVKKALLSGHFLQIARDVDGSGNYLMLTHKQVAQLHPLCGYSLAKKTPEWVLFHRFSISENNYIRVTSEISPELFVQLAPQYYFSNLPPSESKDILQQAMDHLASLSAVSTEHKAGQQGPEAAEQRCVLQ</sequence>
<dbReference type="InterPro" id="IPR048333">
    <property type="entry name" value="HA2_WH"/>
</dbReference>
<organism evidence="17 18">
    <name type="scientific">Galemys pyrenaicus</name>
    <name type="common">Iberian desman</name>
    <name type="synonym">Pyrenean desman</name>
    <dbReference type="NCBI Taxonomy" id="202257"/>
    <lineage>
        <taxon>Eukaryota</taxon>
        <taxon>Metazoa</taxon>
        <taxon>Chordata</taxon>
        <taxon>Craniata</taxon>
        <taxon>Vertebrata</taxon>
        <taxon>Euteleostomi</taxon>
        <taxon>Mammalia</taxon>
        <taxon>Eutheria</taxon>
        <taxon>Laurasiatheria</taxon>
        <taxon>Eulipotyphla</taxon>
        <taxon>Talpidae</taxon>
        <taxon>Galemys</taxon>
    </lineage>
</organism>
<dbReference type="GO" id="GO:0005524">
    <property type="term" value="F:ATP binding"/>
    <property type="evidence" value="ECO:0007669"/>
    <property type="project" value="UniProtKB-KW"/>
</dbReference>
<feature type="region of interest" description="Disordered" evidence="15">
    <location>
        <begin position="237"/>
        <end position="263"/>
    </location>
</feature>
<dbReference type="GO" id="GO:0005681">
    <property type="term" value="C:spliceosomal complex"/>
    <property type="evidence" value="ECO:0007669"/>
    <property type="project" value="TreeGrafter"/>
</dbReference>
<evidence type="ECO:0000256" key="13">
    <source>
        <dbReference type="ARBA" id="ARBA00073474"/>
    </source>
</evidence>
<evidence type="ECO:0000259" key="16">
    <source>
        <dbReference type="SMART" id="SM00847"/>
    </source>
</evidence>
<dbReference type="SUPFAM" id="SSF52540">
    <property type="entry name" value="P-loop containing nucleoside triphosphate hydrolases"/>
    <property type="match status" value="1"/>
</dbReference>
<evidence type="ECO:0000256" key="2">
    <source>
        <dbReference type="ARBA" id="ARBA00004173"/>
    </source>
</evidence>
<keyword evidence="7 17" id="KW-0347">Helicase</keyword>
<evidence type="ECO:0000256" key="11">
    <source>
        <dbReference type="ARBA" id="ARBA00023242"/>
    </source>
</evidence>
<dbReference type="InterPro" id="IPR007502">
    <property type="entry name" value="Helicase-assoc_dom"/>
</dbReference>
<comment type="caution">
    <text evidence="17">The sequence shown here is derived from an EMBL/GenBank/DDBJ whole genome shotgun (WGS) entry which is preliminary data.</text>
</comment>
<keyword evidence="10" id="KW-0496">Mitochondrion</keyword>
<accession>A0A8J6AES1</accession>
<keyword evidence="8" id="KW-0067">ATP-binding</keyword>
<evidence type="ECO:0000256" key="14">
    <source>
        <dbReference type="ARBA" id="ARBA00083358"/>
    </source>
</evidence>
<dbReference type="FunFam" id="3.40.50.300:FF:001055">
    <property type="entry name" value="putative pre-mRNA-splicing factor ATP-dependent RNA helicase DHX32"/>
    <property type="match status" value="1"/>
</dbReference>
<evidence type="ECO:0000256" key="7">
    <source>
        <dbReference type="ARBA" id="ARBA00022806"/>
    </source>
</evidence>
<evidence type="ECO:0000256" key="10">
    <source>
        <dbReference type="ARBA" id="ARBA00023128"/>
    </source>
</evidence>
<dbReference type="EMBL" id="JAGFMF010011658">
    <property type="protein sequence ID" value="KAG8517482.1"/>
    <property type="molecule type" value="Genomic_DNA"/>
</dbReference>
<dbReference type="GO" id="GO:0003724">
    <property type="term" value="F:RNA helicase activity"/>
    <property type="evidence" value="ECO:0007669"/>
    <property type="project" value="UniProtKB-EC"/>
</dbReference>
<evidence type="ECO:0000256" key="5">
    <source>
        <dbReference type="ARBA" id="ARBA00022741"/>
    </source>
</evidence>
<evidence type="ECO:0000256" key="15">
    <source>
        <dbReference type="SAM" id="MobiDB-lite"/>
    </source>
</evidence>
<dbReference type="SMART" id="SM00847">
    <property type="entry name" value="HA2"/>
    <property type="match status" value="1"/>
</dbReference>
<dbReference type="GO" id="GO:0005739">
    <property type="term" value="C:mitochondrion"/>
    <property type="evidence" value="ECO:0007669"/>
    <property type="project" value="UniProtKB-SubCell"/>
</dbReference>
<gene>
    <name evidence="17" type="ORF">J0S82_009717</name>
</gene>
<name>A0A8J6AES1_GALPY</name>
<evidence type="ECO:0000256" key="1">
    <source>
        <dbReference type="ARBA" id="ARBA00004123"/>
    </source>
</evidence>
<comment type="subcellular location">
    <subcellularLocation>
        <location evidence="2">Mitochondrion</location>
    </subcellularLocation>
    <subcellularLocation>
        <location evidence="1">Nucleus</location>
    </subcellularLocation>
</comment>
<dbReference type="PANTHER" id="PTHR18934:SF88">
    <property type="entry name" value="PRE-MRNA-SPLICING FACTOR ATP-DEPENDENT RNA HELICASE DHX32-RELATED"/>
    <property type="match status" value="1"/>
</dbReference>
<feature type="region of interest" description="Disordered" evidence="15">
    <location>
        <begin position="1105"/>
        <end position="1125"/>
    </location>
</feature>
<comment type="catalytic activity">
    <reaction evidence="12">
        <text>ATP + H2O = ADP + phosphate + H(+)</text>
        <dbReference type="Rhea" id="RHEA:13065"/>
        <dbReference type="ChEBI" id="CHEBI:15377"/>
        <dbReference type="ChEBI" id="CHEBI:15378"/>
        <dbReference type="ChEBI" id="CHEBI:30616"/>
        <dbReference type="ChEBI" id="CHEBI:43474"/>
        <dbReference type="ChEBI" id="CHEBI:456216"/>
        <dbReference type="EC" id="3.6.4.13"/>
    </reaction>
</comment>
<dbReference type="FunFam" id="3.40.50.300:FF:001007">
    <property type="entry name" value="putative pre-mRNA-splicing factor ATP-dependent RNA helicase DHX32"/>
    <property type="match status" value="1"/>
</dbReference>
<dbReference type="EC" id="3.6.4.13" evidence="4"/>
<evidence type="ECO:0000256" key="12">
    <source>
        <dbReference type="ARBA" id="ARBA00047984"/>
    </source>
</evidence>
<reference evidence="17" key="1">
    <citation type="journal article" date="2021" name="Evol. Appl.">
        <title>The genome of the Pyrenean desman and the effects of bottlenecks and inbreeding on the genomic landscape of an endangered species.</title>
        <authorList>
            <person name="Escoda L."/>
            <person name="Castresana J."/>
        </authorList>
    </citation>
    <scope>NUCLEOTIDE SEQUENCE</scope>
    <source>
        <strain evidence="17">IBE-C5619</strain>
    </source>
</reference>
<dbReference type="FunFam" id="1.20.120.1080:FF:000010">
    <property type="entry name" value="ATP-dependent RNA helicase DQX1 isoform X1"/>
    <property type="match status" value="1"/>
</dbReference>
<dbReference type="Pfam" id="PF07717">
    <property type="entry name" value="OB_NTP_bind"/>
    <property type="match status" value="1"/>
</dbReference>
<dbReference type="GO" id="GO:0016787">
    <property type="term" value="F:hydrolase activity"/>
    <property type="evidence" value="ECO:0007669"/>
    <property type="project" value="UniProtKB-KW"/>
</dbReference>
<evidence type="ECO:0000256" key="3">
    <source>
        <dbReference type="ARBA" id="ARBA00008792"/>
    </source>
</evidence>
<keyword evidence="18" id="KW-1185">Reference proteome</keyword>
<evidence type="ECO:0000256" key="4">
    <source>
        <dbReference type="ARBA" id="ARBA00012552"/>
    </source>
</evidence>
<feature type="domain" description="Helicase-associated" evidence="16">
    <location>
        <begin position="838"/>
        <end position="929"/>
    </location>
</feature>
<dbReference type="CDD" id="cd18791">
    <property type="entry name" value="SF2_C_RHA"/>
    <property type="match status" value="1"/>
</dbReference>
<dbReference type="InterPro" id="IPR011709">
    <property type="entry name" value="DEAD-box_helicase_OB_fold"/>
</dbReference>
<dbReference type="OrthoDB" id="10253254at2759"/>
<evidence type="ECO:0000256" key="6">
    <source>
        <dbReference type="ARBA" id="ARBA00022801"/>
    </source>
</evidence>